<accession>A0A4Y2WVL5</accession>
<keyword evidence="2" id="KW-1185">Reference proteome</keyword>
<name>A0A4Y2WVL5_ARAVE</name>
<evidence type="ECO:0000313" key="2">
    <source>
        <dbReference type="Proteomes" id="UP000499080"/>
    </source>
</evidence>
<evidence type="ECO:0000313" key="1">
    <source>
        <dbReference type="EMBL" id="GBO41241.1"/>
    </source>
</evidence>
<sequence length="88" mass="9505">MTLHQVRESTWIPIFLPAANGEGSSVAAWLRCPMMSENLRNTHSSCGSRWRRKQSSSLVALSYDVRESGGIPILPVAADDEGSSVAAC</sequence>
<dbReference type="AlphaFoldDB" id="A0A4Y2WVL5"/>
<protein>
    <submittedName>
        <fullName evidence="1">Uncharacterized protein</fullName>
    </submittedName>
</protein>
<comment type="caution">
    <text evidence="1">The sequence shown here is derived from an EMBL/GenBank/DDBJ whole genome shotgun (WGS) entry which is preliminary data.</text>
</comment>
<dbReference type="Proteomes" id="UP000499080">
    <property type="component" value="Unassembled WGS sequence"/>
</dbReference>
<organism evidence="1 2">
    <name type="scientific">Araneus ventricosus</name>
    <name type="common">Orbweaver spider</name>
    <name type="synonym">Epeira ventricosa</name>
    <dbReference type="NCBI Taxonomy" id="182803"/>
    <lineage>
        <taxon>Eukaryota</taxon>
        <taxon>Metazoa</taxon>
        <taxon>Ecdysozoa</taxon>
        <taxon>Arthropoda</taxon>
        <taxon>Chelicerata</taxon>
        <taxon>Arachnida</taxon>
        <taxon>Araneae</taxon>
        <taxon>Araneomorphae</taxon>
        <taxon>Entelegynae</taxon>
        <taxon>Araneoidea</taxon>
        <taxon>Araneidae</taxon>
        <taxon>Araneus</taxon>
    </lineage>
</organism>
<proteinExistence type="predicted"/>
<reference evidence="1 2" key="1">
    <citation type="journal article" date="2019" name="Sci. Rep.">
        <title>Orb-weaving spider Araneus ventricosus genome elucidates the spidroin gene catalogue.</title>
        <authorList>
            <person name="Kono N."/>
            <person name="Nakamura H."/>
            <person name="Ohtoshi R."/>
            <person name="Moran D.A.P."/>
            <person name="Shinohara A."/>
            <person name="Yoshida Y."/>
            <person name="Fujiwara M."/>
            <person name="Mori M."/>
            <person name="Tomita M."/>
            <person name="Arakawa K."/>
        </authorList>
    </citation>
    <scope>NUCLEOTIDE SEQUENCE [LARGE SCALE GENOMIC DNA]</scope>
</reference>
<dbReference type="EMBL" id="BGPR01066809">
    <property type="protein sequence ID" value="GBO41241.1"/>
    <property type="molecule type" value="Genomic_DNA"/>
</dbReference>
<gene>
    <name evidence="1" type="ORF">AVEN_113217_1</name>
</gene>